<sequence length="192" mass="21885">MVYTQLPYSEEEIELLLRLRYNDQMLGIPWTTTHETYNEKVKDSRQRGLNGLKKKYEYEAPLRSPEKQRASSDVTNRTTSDLPKQTITPTQLPSEHSRSTGSVSKTLEHWAHLSVPGSNPHGFSDQGLDIPPFQPPSTDQPGPAFLDPMYYPLDSDLLWPGNEGNSGFLLQEVVQEPVWYEGDVETEPRRRG</sequence>
<evidence type="ECO:0000256" key="1">
    <source>
        <dbReference type="SAM" id="MobiDB-lite"/>
    </source>
</evidence>
<name>A0A6A5Z5W0_9PLEO</name>
<gene>
    <name evidence="2" type="ORF">BDV96DRAFT_661963</name>
</gene>
<dbReference type="EMBL" id="ML977327">
    <property type="protein sequence ID" value="KAF2113711.1"/>
    <property type="molecule type" value="Genomic_DNA"/>
</dbReference>
<evidence type="ECO:0000313" key="3">
    <source>
        <dbReference type="Proteomes" id="UP000799770"/>
    </source>
</evidence>
<keyword evidence="3" id="KW-1185">Reference proteome</keyword>
<accession>A0A6A5Z5W0</accession>
<dbReference type="Proteomes" id="UP000799770">
    <property type="component" value="Unassembled WGS sequence"/>
</dbReference>
<proteinExistence type="predicted"/>
<feature type="region of interest" description="Disordered" evidence="1">
    <location>
        <begin position="40"/>
        <end position="141"/>
    </location>
</feature>
<reference evidence="2" key="1">
    <citation type="journal article" date="2020" name="Stud. Mycol.">
        <title>101 Dothideomycetes genomes: a test case for predicting lifestyles and emergence of pathogens.</title>
        <authorList>
            <person name="Haridas S."/>
            <person name="Albert R."/>
            <person name="Binder M."/>
            <person name="Bloem J."/>
            <person name="Labutti K."/>
            <person name="Salamov A."/>
            <person name="Andreopoulos B."/>
            <person name="Baker S."/>
            <person name="Barry K."/>
            <person name="Bills G."/>
            <person name="Bluhm B."/>
            <person name="Cannon C."/>
            <person name="Castanera R."/>
            <person name="Culley D."/>
            <person name="Daum C."/>
            <person name="Ezra D."/>
            <person name="Gonzalez J."/>
            <person name="Henrissat B."/>
            <person name="Kuo A."/>
            <person name="Liang C."/>
            <person name="Lipzen A."/>
            <person name="Lutzoni F."/>
            <person name="Magnuson J."/>
            <person name="Mondo S."/>
            <person name="Nolan M."/>
            <person name="Ohm R."/>
            <person name="Pangilinan J."/>
            <person name="Park H.-J."/>
            <person name="Ramirez L."/>
            <person name="Alfaro M."/>
            <person name="Sun H."/>
            <person name="Tritt A."/>
            <person name="Yoshinaga Y."/>
            <person name="Zwiers L.-H."/>
            <person name="Turgeon B."/>
            <person name="Goodwin S."/>
            <person name="Spatafora J."/>
            <person name="Crous P."/>
            <person name="Grigoriev I."/>
        </authorList>
    </citation>
    <scope>NUCLEOTIDE SEQUENCE</scope>
    <source>
        <strain evidence="2">CBS 627.86</strain>
    </source>
</reference>
<feature type="compositionally biased region" description="Polar residues" evidence="1">
    <location>
        <begin position="71"/>
        <end position="105"/>
    </location>
</feature>
<dbReference type="AlphaFoldDB" id="A0A6A5Z5W0"/>
<protein>
    <submittedName>
        <fullName evidence="2">Uncharacterized protein</fullName>
    </submittedName>
</protein>
<organism evidence="2 3">
    <name type="scientific">Lophiotrema nucula</name>
    <dbReference type="NCBI Taxonomy" id="690887"/>
    <lineage>
        <taxon>Eukaryota</taxon>
        <taxon>Fungi</taxon>
        <taxon>Dikarya</taxon>
        <taxon>Ascomycota</taxon>
        <taxon>Pezizomycotina</taxon>
        <taxon>Dothideomycetes</taxon>
        <taxon>Pleosporomycetidae</taxon>
        <taxon>Pleosporales</taxon>
        <taxon>Lophiotremataceae</taxon>
        <taxon>Lophiotrema</taxon>
    </lineage>
</organism>
<feature type="compositionally biased region" description="Basic and acidic residues" evidence="1">
    <location>
        <begin position="54"/>
        <end position="70"/>
    </location>
</feature>
<evidence type="ECO:0000313" key="2">
    <source>
        <dbReference type="EMBL" id="KAF2113711.1"/>
    </source>
</evidence>